<reference evidence="1" key="1">
    <citation type="journal article" date="2023" name="Mol. Biol. Evol.">
        <title>Third-Generation Sequencing Reveals the Adaptive Role of the Epigenome in Three Deep-Sea Polychaetes.</title>
        <authorList>
            <person name="Perez M."/>
            <person name="Aroh O."/>
            <person name="Sun Y."/>
            <person name="Lan Y."/>
            <person name="Juniper S.K."/>
            <person name="Young C.R."/>
            <person name="Angers B."/>
            <person name="Qian P.Y."/>
        </authorList>
    </citation>
    <scope>NUCLEOTIDE SEQUENCE</scope>
    <source>
        <strain evidence="1">P08H-3</strain>
    </source>
</reference>
<proteinExistence type="predicted"/>
<gene>
    <name evidence="1" type="ORF">LSH36_556g00003</name>
</gene>
<protein>
    <submittedName>
        <fullName evidence="1">Uncharacterized protein</fullName>
    </submittedName>
</protein>
<accession>A0AAD9MXG4</accession>
<sequence>MGLFFFLVEDVKLVNPEMVDCVDIGLVFKFNLRTPSTFSKRSFPVECSRLSCSMDT</sequence>
<comment type="caution">
    <text evidence="1">The sequence shown here is derived from an EMBL/GenBank/DDBJ whole genome shotgun (WGS) entry which is preliminary data.</text>
</comment>
<dbReference type="Proteomes" id="UP001208570">
    <property type="component" value="Unassembled WGS sequence"/>
</dbReference>
<dbReference type="EMBL" id="JAODUP010000556">
    <property type="protein sequence ID" value="KAK2147371.1"/>
    <property type="molecule type" value="Genomic_DNA"/>
</dbReference>
<dbReference type="AlphaFoldDB" id="A0AAD9MXG4"/>
<name>A0AAD9MXG4_9ANNE</name>
<organism evidence="1 2">
    <name type="scientific">Paralvinella palmiformis</name>
    <dbReference type="NCBI Taxonomy" id="53620"/>
    <lineage>
        <taxon>Eukaryota</taxon>
        <taxon>Metazoa</taxon>
        <taxon>Spiralia</taxon>
        <taxon>Lophotrochozoa</taxon>
        <taxon>Annelida</taxon>
        <taxon>Polychaeta</taxon>
        <taxon>Sedentaria</taxon>
        <taxon>Canalipalpata</taxon>
        <taxon>Terebellida</taxon>
        <taxon>Terebelliformia</taxon>
        <taxon>Alvinellidae</taxon>
        <taxon>Paralvinella</taxon>
    </lineage>
</organism>
<evidence type="ECO:0000313" key="1">
    <source>
        <dbReference type="EMBL" id="KAK2147371.1"/>
    </source>
</evidence>
<keyword evidence="2" id="KW-1185">Reference proteome</keyword>
<evidence type="ECO:0000313" key="2">
    <source>
        <dbReference type="Proteomes" id="UP001208570"/>
    </source>
</evidence>